<evidence type="ECO:0000313" key="2">
    <source>
        <dbReference type="Proteomes" id="UP000277803"/>
    </source>
</evidence>
<dbReference type="AlphaFoldDB" id="A0A3A6WHT4"/>
<sequence>MVPLLPPLKDNKKIYIICEGSEEYDYLNQLKLLNVWSDVYDITLRDAKGNGNLYPIYQNVYQKGNYDLVVIVCDTEKKPHEQFNDICCKVNSLHACELASQHVVMFTNPCTMQVILLHWDTSVRLQTPSKRRSATYIEKYTGIQDYSAKESQRTQLVSNITKESYRTMMNGAKQLGMDEALINSTNLHVFFAQLEQPDTNWIDEINKLIES</sequence>
<dbReference type="Pfam" id="PF13707">
    <property type="entry name" value="RloB"/>
    <property type="match status" value="1"/>
</dbReference>
<evidence type="ECO:0000313" key="1">
    <source>
        <dbReference type="EMBL" id="RJY51456.1"/>
    </source>
</evidence>
<evidence type="ECO:0008006" key="3">
    <source>
        <dbReference type="Google" id="ProtNLM"/>
    </source>
</evidence>
<protein>
    <recommendedName>
        <fullName evidence="3">DUF4276 family protein</fullName>
    </recommendedName>
</protein>
<proteinExistence type="predicted"/>
<name>A0A3A6WHT4_9FIRM</name>
<dbReference type="EMBL" id="QXZZ01000003">
    <property type="protein sequence ID" value="RJY51456.1"/>
    <property type="molecule type" value="Genomic_DNA"/>
</dbReference>
<comment type="caution">
    <text evidence="1">The sequence shown here is derived from an EMBL/GenBank/DDBJ whole genome shotgun (WGS) entry which is preliminary data.</text>
</comment>
<organism evidence="1 2">
    <name type="scientific">Veillonella atypica</name>
    <dbReference type="NCBI Taxonomy" id="39777"/>
    <lineage>
        <taxon>Bacteria</taxon>
        <taxon>Bacillati</taxon>
        <taxon>Bacillota</taxon>
        <taxon>Negativicutes</taxon>
        <taxon>Veillonellales</taxon>
        <taxon>Veillonellaceae</taxon>
        <taxon>Veillonella</taxon>
    </lineage>
</organism>
<dbReference type="RefSeq" id="WP_119981969.1">
    <property type="nucleotide sequence ID" value="NZ_QXZZ01000003.1"/>
</dbReference>
<gene>
    <name evidence="1" type="ORF">D2965_00135</name>
</gene>
<accession>A0A3A6WHT4</accession>
<dbReference type="InterPro" id="IPR025591">
    <property type="entry name" value="RloB"/>
</dbReference>
<dbReference type="Proteomes" id="UP000277803">
    <property type="component" value="Unassembled WGS sequence"/>
</dbReference>
<reference evidence="1 2" key="1">
    <citation type="submission" date="2018-09" db="EMBL/GenBank/DDBJ databases">
        <title>Genome sequence of Veillonella atypica isolated from periodontal Korean patients.</title>
        <authorList>
            <person name="Lee J.-H."/>
            <person name="Moon J.-H."/>
            <person name="Shin S.-Y."/>
        </authorList>
    </citation>
    <scope>NUCLEOTIDE SEQUENCE [LARGE SCALE GENOMIC DNA]</scope>
    <source>
        <strain evidence="1 2">KHUD_V1</strain>
    </source>
</reference>